<dbReference type="Proteomes" id="UP000887566">
    <property type="component" value="Unplaced"/>
</dbReference>
<evidence type="ECO:0000313" key="1">
    <source>
        <dbReference type="Proteomes" id="UP000887566"/>
    </source>
</evidence>
<sequence length="135" mass="15142">MLAPSGRSVASECRNFTQMWHMLGTKAGRHCTRRTPAKGKRREKTMYCYARKLTMSEAFDVVVVMNGLRVVSPIRCPYHFDVAQLHSGRDIHTAVAVAHYGYCLGRDSVGDLANLNRQTVRASSDVTLGRKSKLR</sequence>
<dbReference type="WBParaSite" id="PSAMB.scaffold396size53367.g5492.t1">
    <property type="protein sequence ID" value="PSAMB.scaffold396size53367.g5492.t1"/>
    <property type="gene ID" value="PSAMB.scaffold396size53367.g5492"/>
</dbReference>
<dbReference type="AlphaFoldDB" id="A0A914WGH9"/>
<name>A0A914WGH9_9BILA</name>
<protein>
    <submittedName>
        <fullName evidence="2">Uncharacterized protein</fullName>
    </submittedName>
</protein>
<organism evidence="1 2">
    <name type="scientific">Plectus sambesii</name>
    <dbReference type="NCBI Taxonomy" id="2011161"/>
    <lineage>
        <taxon>Eukaryota</taxon>
        <taxon>Metazoa</taxon>
        <taxon>Ecdysozoa</taxon>
        <taxon>Nematoda</taxon>
        <taxon>Chromadorea</taxon>
        <taxon>Plectida</taxon>
        <taxon>Plectina</taxon>
        <taxon>Plectoidea</taxon>
        <taxon>Plectidae</taxon>
        <taxon>Plectus</taxon>
    </lineage>
</organism>
<keyword evidence="1" id="KW-1185">Reference proteome</keyword>
<accession>A0A914WGH9</accession>
<evidence type="ECO:0000313" key="2">
    <source>
        <dbReference type="WBParaSite" id="PSAMB.scaffold396size53367.g5492.t1"/>
    </source>
</evidence>
<reference evidence="2" key="1">
    <citation type="submission" date="2022-11" db="UniProtKB">
        <authorList>
            <consortium name="WormBaseParasite"/>
        </authorList>
    </citation>
    <scope>IDENTIFICATION</scope>
</reference>
<proteinExistence type="predicted"/>